<dbReference type="Pfam" id="PF00005">
    <property type="entry name" value="ABC_tran"/>
    <property type="match status" value="1"/>
</dbReference>
<feature type="domain" description="ABC transporter" evidence="4">
    <location>
        <begin position="6"/>
        <end position="248"/>
    </location>
</feature>
<evidence type="ECO:0000259" key="4">
    <source>
        <dbReference type="PROSITE" id="PS50893"/>
    </source>
</evidence>
<dbReference type="InterPro" id="IPR027417">
    <property type="entry name" value="P-loop_NTPase"/>
</dbReference>
<dbReference type="PANTHER" id="PTHR43790">
    <property type="entry name" value="CARBOHYDRATE TRANSPORT ATP-BINDING PROTEIN MG119-RELATED"/>
    <property type="match status" value="1"/>
</dbReference>
<evidence type="ECO:0000256" key="2">
    <source>
        <dbReference type="ARBA" id="ARBA00022840"/>
    </source>
</evidence>
<reference evidence="6" key="1">
    <citation type="journal article" date="2019" name="Int. J. Syst. Evol. Microbiol.">
        <title>The Global Catalogue of Microorganisms (GCM) 10K type strain sequencing project: providing services to taxonomists for standard genome sequencing and annotation.</title>
        <authorList>
            <consortium name="The Broad Institute Genomics Platform"/>
            <consortium name="The Broad Institute Genome Sequencing Center for Infectious Disease"/>
            <person name="Wu L."/>
            <person name="Ma J."/>
        </authorList>
    </citation>
    <scope>NUCLEOTIDE SEQUENCE [LARGE SCALE GENOMIC DNA]</scope>
    <source>
        <strain evidence="6">JCM 16014</strain>
    </source>
</reference>
<proteinExistence type="predicted"/>
<dbReference type="SUPFAM" id="SSF52540">
    <property type="entry name" value="P-loop containing nucleoside triphosphate hydrolases"/>
    <property type="match status" value="1"/>
</dbReference>
<comment type="caution">
    <text evidence="5">The sequence shown here is derived from an EMBL/GenBank/DDBJ whole genome shotgun (WGS) entry which is preliminary data.</text>
</comment>
<dbReference type="InterPro" id="IPR003593">
    <property type="entry name" value="AAA+_ATPase"/>
</dbReference>
<dbReference type="PANTHER" id="PTHR43790:SF8">
    <property type="entry name" value="SUGAR ABC TRANSPORTER ATP-BINDING PROTEIN"/>
    <property type="match status" value="1"/>
</dbReference>
<dbReference type="PROSITE" id="PS50893">
    <property type="entry name" value="ABC_TRANSPORTER_2"/>
    <property type="match status" value="1"/>
</dbReference>
<evidence type="ECO:0000313" key="5">
    <source>
        <dbReference type="EMBL" id="GAA2050512.1"/>
    </source>
</evidence>
<dbReference type="SMART" id="SM00382">
    <property type="entry name" value="AAA"/>
    <property type="match status" value="1"/>
</dbReference>
<dbReference type="EMBL" id="BAAAQN010000049">
    <property type="protein sequence ID" value="GAA2050512.1"/>
    <property type="molecule type" value="Genomic_DNA"/>
</dbReference>
<protein>
    <submittedName>
        <fullName evidence="5">ATP-binding cassette domain-containing protein</fullName>
    </submittedName>
</protein>
<dbReference type="Gene3D" id="3.40.50.300">
    <property type="entry name" value="P-loop containing nucleotide triphosphate hydrolases"/>
    <property type="match status" value="1"/>
</dbReference>
<evidence type="ECO:0000256" key="1">
    <source>
        <dbReference type="ARBA" id="ARBA00022741"/>
    </source>
</evidence>
<dbReference type="GO" id="GO:0005524">
    <property type="term" value="F:ATP binding"/>
    <property type="evidence" value="ECO:0007669"/>
    <property type="project" value="UniProtKB-KW"/>
</dbReference>
<accession>A0ABP5GLP7</accession>
<dbReference type="Proteomes" id="UP001500751">
    <property type="component" value="Unassembled WGS sequence"/>
</dbReference>
<feature type="region of interest" description="Disordered" evidence="3">
    <location>
        <begin position="253"/>
        <end position="281"/>
    </location>
</feature>
<dbReference type="RefSeq" id="WP_344669635.1">
    <property type="nucleotide sequence ID" value="NZ_BAAAQN010000049.1"/>
</dbReference>
<dbReference type="InterPro" id="IPR050107">
    <property type="entry name" value="ABC_carbohydrate_import_ATPase"/>
</dbReference>
<gene>
    <name evidence="5" type="ORF">GCM10009839_66270</name>
</gene>
<sequence length="281" mass="29388">MTAPLLEARGLTKHYGHVAALDGADFAAHAGEVVALIGDNGAGKSTLVKTLCGALRPDGGTILIDGEPVRLASPLDARRCGIETVYQDLALAPDLDAAANLHLGRELYRGGLLGRLKVLDRAAMRRAAVAAFADLGVGLRDVGVPVRSLSGGQRQSVAVARAVAFASRVVFLDEPTAALGVVQRGRVLDTVRRVRDRGISVVLISHNMPEVLSVADRVEVLRLGRRVARFQAADTSVEELVGAMTGALEVRAETRIEAPAEAPTDESRPGAQEGADGDDAS</sequence>
<name>A0ABP5GLP7_9ACTN</name>
<keyword evidence="6" id="KW-1185">Reference proteome</keyword>
<keyword evidence="2 5" id="KW-0067">ATP-binding</keyword>
<dbReference type="InterPro" id="IPR003439">
    <property type="entry name" value="ABC_transporter-like_ATP-bd"/>
</dbReference>
<dbReference type="CDD" id="cd03216">
    <property type="entry name" value="ABC_Carb_Monos_I"/>
    <property type="match status" value="1"/>
</dbReference>
<evidence type="ECO:0000256" key="3">
    <source>
        <dbReference type="SAM" id="MobiDB-lite"/>
    </source>
</evidence>
<evidence type="ECO:0000313" key="6">
    <source>
        <dbReference type="Proteomes" id="UP001500751"/>
    </source>
</evidence>
<organism evidence="5 6">
    <name type="scientific">Catenulispora yoronensis</name>
    <dbReference type="NCBI Taxonomy" id="450799"/>
    <lineage>
        <taxon>Bacteria</taxon>
        <taxon>Bacillati</taxon>
        <taxon>Actinomycetota</taxon>
        <taxon>Actinomycetes</taxon>
        <taxon>Catenulisporales</taxon>
        <taxon>Catenulisporaceae</taxon>
        <taxon>Catenulispora</taxon>
    </lineage>
</organism>
<keyword evidence="1" id="KW-0547">Nucleotide-binding</keyword>